<accession>A0A0E9V0E0</accession>
<organism evidence="2">
    <name type="scientific">Anguilla anguilla</name>
    <name type="common">European freshwater eel</name>
    <name type="synonym">Muraena anguilla</name>
    <dbReference type="NCBI Taxonomy" id="7936"/>
    <lineage>
        <taxon>Eukaryota</taxon>
        <taxon>Metazoa</taxon>
        <taxon>Chordata</taxon>
        <taxon>Craniata</taxon>
        <taxon>Vertebrata</taxon>
        <taxon>Euteleostomi</taxon>
        <taxon>Actinopterygii</taxon>
        <taxon>Neopterygii</taxon>
        <taxon>Teleostei</taxon>
        <taxon>Anguilliformes</taxon>
        <taxon>Anguillidae</taxon>
        <taxon>Anguilla</taxon>
    </lineage>
</organism>
<proteinExistence type="predicted"/>
<feature type="compositionally biased region" description="Polar residues" evidence="1">
    <location>
        <begin position="1"/>
        <end position="13"/>
    </location>
</feature>
<dbReference type="EMBL" id="GBXM01037682">
    <property type="protein sequence ID" value="JAH70895.1"/>
    <property type="molecule type" value="Transcribed_RNA"/>
</dbReference>
<evidence type="ECO:0000313" key="2">
    <source>
        <dbReference type="EMBL" id="JAH70895.1"/>
    </source>
</evidence>
<reference evidence="2" key="2">
    <citation type="journal article" date="2015" name="Fish Shellfish Immunol.">
        <title>Early steps in the European eel (Anguilla anguilla)-Vibrio vulnificus interaction in the gills: Role of the RtxA13 toxin.</title>
        <authorList>
            <person name="Callol A."/>
            <person name="Pajuelo D."/>
            <person name="Ebbesson L."/>
            <person name="Teles M."/>
            <person name="MacKenzie S."/>
            <person name="Amaro C."/>
        </authorList>
    </citation>
    <scope>NUCLEOTIDE SEQUENCE</scope>
</reference>
<feature type="region of interest" description="Disordered" evidence="1">
    <location>
        <begin position="1"/>
        <end position="28"/>
    </location>
</feature>
<name>A0A0E9V0E0_ANGAN</name>
<sequence length="28" mass="3039">MKQGSSLYSNCTSTEKRETPALGLIIPN</sequence>
<evidence type="ECO:0000256" key="1">
    <source>
        <dbReference type="SAM" id="MobiDB-lite"/>
    </source>
</evidence>
<dbReference type="AlphaFoldDB" id="A0A0E9V0E0"/>
<protein>
    <submittedName>
        <fullName evidence="2">Uncharacterized protein</fullName>
    </submittedName>
</protein>
<reference evidence="2" key="1">
    <citation type="submission" date="2014-11" db="EMBL/GenBank/DDBJ databases">
        <authorList>
            <person name="Amaro Gonzalez C."/>
        </authorList>
    </citation>
    <scope>NUCLEOTIDE SEQUENCE</scope>
</reference>